<dbReference type="InterPro" id="IPR000608">
    <property type="entry name" value="UBC"/>
</dbReference>
<dbReference type="PROSITE" id="PS50127">
    <property type="entry name" value="UBC_2"/>
    <property type="match status" value="1"/>
</dbReference>
<dbReference type="PANTHER" id="PTHR24067">
    <property type="entry name" value="UBIQUITIN-CONJUGATING ENZYME E2"/>
    <property type="match status" value="1"/>
</dbReference>
<evidence type="ECO:0000313" key="8">
    <source>
        <dbReference type="Proteomes" id="UP000192578"/>
    </source>
</evidence>
<feature type="compositionally biased region" description="Polar residues" evidence="5">
    <location>
        <begin position="1"/>
        <end position="10"/>
    </location>
</feature>
<accession>A0A1W0WA35</accession>
<reference evidence="8" key="1">
    <citation type="submission" date="2017-01" db="EMBL/GenBank/DDBJ databases">
        <title>Comparative genomics of anhydrobiosis in the tardigrade Hypsibius dujardini.</title>
        <authorList>
            <person name="Yoshida Y."/>
            <person name="Koutsovoulos G."/>
            <person name="Laetsch D."/>
            <person name="Stevens L."/>
            <person name="Kumar S."/>
            <person name="Horikawa D."/>
            <person name="Ishino K."/>
            <person name="Komine S."/>
            <person name="Tomita M."/>
            <person name="Blaxter M."/>
            <person name="Arakawa K."/>
        </authorList>
    </citation>
    <scope>NUCLEOTIDE SEQUENCE [LARGE SCALE GENOMIC DNA]</scope>
    <source>
        <strain evidence="8">Z151</strain>
    </source>
</reference>
<evidence type="ECO:0000256" key="1">
    <source>
        <dbReference type="ARBA" id="ARBA00022679"/>
    </source>
</evidence>
<evidence type="ECO:0000259" key="6">
    <source>
        <dbReference type="PROSITE" id="PS50127"/>
    </source>
</evidence>
<feature type="active site" description="Glycyl thioester intermediate" evidence="3">
    <location>
        <position position="93"/>
    </location>
</feature>
<dbReference type="InterPro" id="IPR050113">
    <property type="entry name" value="Ub_conjugating_enzyme"/>
</dbReference>
<dbReference type="InterPro" id="IPR023313">
    <property type="entry name" value="UBQ-conjugating_AS"/>
</dbReference>
<organism evidence="7 8">
    <name type="scientific">Hypsibius exemplaris</name>
    <name type="common">Freshwater tardigrade</name>
    <dbReference type="NCBI Taxonomy" id="2072580"/>
    <lineage>
        <taxon>Eukaryota</taxon>
        <taxon>Metazoa</taxon>
        <taxon>Ecdysozoa</taxon>
        <taxon>Tardigrada</taxon>
        <taxon>Eutardigrada</taxon>
        <taxon>Parachela</taxon>
        <taxon>Hypsibioidea</taxon>
        <taxon>Hypsibiidae</taxon>
        <taxon>Hypsibius</taxon>
    </lineage>
</organism>
<evidence type="ECO:0000313" key="7">
    <source>
        <dbReference type="EMBL" id="OQV12028.1"/>
    </source>
</evidence>
<dbReference type="EMBL" id="MTYJ01000155">
    <property type="protein sequence ID" value="OQV12028.1"/>
    <property type="molecule type" value="Genomic_DNA"/>
</dbReference>
<keyword evidence="8" id="KW-1185">Reference proteome</keyword>
<evidence type="ECO:0000256" key="5">
    <source>
        <dbReference type="SAM" id="MobiDB-lite"/>
    </source>
</evidence>
<dbReference type="InterPro" id="IPR016135">
    <property type="entry name" value="UBQ-conjugating_enzyme/RWD"/>
</dbReference>
<feature type="domain" description="UBC core" evidence="6">
    <location>
        <begin position="1"/>
        <end position="172"/>
    </location>
</feature>
<gene>
    <name evidence="7" type="ORF">BV898_13678</name>
</gene>
<evidence type="ECO:0000256" key="4">
    <source>
        <dbReference type="RuleBase" id="RU362109"/>
    </source>
</evidence>
<proteinExistence type="inferred from homology"/>
<dbReference type="PROSITE" id="PS00183">
    <property type="entry name" value="UBC_1"/>
    <property type="match status" value="1"/>
</dbReference>
<keyword evidence="1" id="KW-0808">Transferase</keyword>
<comment type="similarity">
    <text evidence="4">Belongs to the ubiquitin-conjugating enzyme family.</text>
</comment>
<dbReference type="GO" id="GO:0005524">
    <property type="term" value="F:ATP binding"/>
    <property type="evidence" value="ECO:0007669"/>
    <property type="project" value="UniProtKB-UniRule"/>
</dbReference>
<comment type="caution">
    <text evidence="7">The sequence shown here is derived from an EMBL/GenBank/DDBJ whole genome shotgun (WGS) entry which is preliminary data.</text>
</comment>
<protein>
    <submittedName>
        <fullName evidence="7">Ubiquitin-conjugating enzyme E2 R2</fullName>
    </submittedName>
</protein>
<dbReference type="Proteomes" id="UP000192578">
    <property type="component" value="Unassembled WGS sequence"/>
</dbReference>
<name>A0A1W0WA35_HYPEX</name>
<keyword evidence="2 4" id="KW-0833">Ubl conjugation pathway</keyword>
<feature type="region of interest" description="Disordered" evidence="5">
    <location>
        <begin position="207"/>
        <end position="250"/>
    </location>
</feature>
<dbReference type="SMART" id="SM00212">
    <property type="entry name" value="UBCc"/>
    <property type="match status" value="1"/>
</dbReference>
<evidence type="ECO:0000256" key="3">
    <source>
        <dbReference type="PROSITE-ProRule" id="PRU10133"/>
    </source>
</evidence>
<feature type="compositionally biased region" description="Acidic residues" evidence="5">
    <location>
        <begin position="208"/>
        <end position="224"/>
    </location>
</feature>
<feature type="region of interest" description="Disordered" evidence="5">
    <location>
        <begin position="1"/>
        <end position="22"/>
    </location>
</feature>
<dbReference type="GO" id="GO:0016740">
    <property type="term" value="F:transferase activity"/>
    <property type="evidence" value="ECO:0007669"/>
    <property type="project" value="UniProtKB-KW"/>
</dbReference>
<evidence type="ECO:0000256" key="2">
    <source>
        <dbReference type="ARBA" id="ARBA00022786"/>
    </source>
</evidence>
<dbReference type="SUPFAM" id="SSF54495">
    <property type="entry name" value="UBC-like"/>
    <property type="match status" value="1"/>
</dbReference>
<sequence length="250" mass="27928">MSNGSSSSQPHHVRAQKVNPANQQAARVLMQEMQILQKERTEGFTVKLVQEDNLFEWEAGIFGFPPGYPFSPPTVHFLTKMWHPNVYANGSVCISILHPQTDNQRSGELPSERWNPTQNAYSVLMSIISLLNEPNTNSPANVEASIMYRRWKEKGDKEYEKIIKEQVETSRVEAEKEGIHVPSTLAEYCVPKPATVEKPLVASMSEFDFSDDTEPLDSYSDDEAVITNKPPSPTGGPGQSHDVVISSPRT</sequence>
<keyword evidence="4" id="KW-0547">Nucleotide-binding</keyword>
<dbReference type="Gene3D" id="3.10.110.10">
    <property type="entry name" value="Ubiquitin Conjugating Enzyme"/>
    <property type="match status" value="1"/>
</dbReference>
<dbReference type="AlphaFoldDB" id="A0A1W0WA35"/>
<keyword evidence="4" id="KW-0067">ATP-binding</keyword>
<dbReference type="OrthoDB" id="19692at2759"/>
<dbReference type="Pfam" id="PF00179">
    <property type="entry name" value="UQ_con"/>
    <property type="match status" value="1"/>
</dbReference>